<gene>
    <name evidence="13" type="ORF">JGI23_00166</name>
</gene>
<reference evidence="14" key="1">
    <citation type="submission" date="2015-11" db="EMBL/GenBank/DDBJ databases">
        <authorList>
            <person name="Varghese N."/>
        </authorList>
    </citation>
    <scope>NUCLEOTIDE SEQUENCE [LARGE SCALE GENOMIC DNA]</scope>
    <source>
        <strain evidence="14">JGI-23</strain>
    </source>
</reference>
<name>A0A0P1MMS7_9BACT</name>
<dbReference type="Gene3D" id="3.30.565.10">
    <property type="entry name" value="Histidine kinase-like ATPase, C-terminal domain"/>
    <property type="match status" value="1"/>
</dbReference>
<dbReference type="InterPro" id="IPR003661">
    <property type="entry name" value="HisK_dim/P_dom"/>
</dbReference>
<dbReference type="Gene3D" id="3.30.450.20">
    <property type="entry name" value="PAS domain"/>
    <property type="match status" value="1"/>
</dbReference>
<evidence type="ECO:0000259" key="12">
    <source>
        <dbReference type="PROSITE" id="PS50113"/>
    </source>
</evidence>
<dbReference type="CDD" id="cd00130">
    <property type="entry name" value="PAS"/>
    <property type="match status" value="1"/>
</dbReference>
<dbReference type="Gene3D" id="1.10.287.130">
    <property type="match status" value="1"/>
</dbReference>
<keyword evidence="6" id="KW-0418">Kinase</keyword>
<dbReference type="SMART" id="SM00387">
    <property type="entry name" value="HATPase_c"/>
    <property type="match status" value="1"/>
</dbReference>
<dbReference type="PANTHER" id="PTHR43065">
    <property type="entry name" value="SENSOR HISTIDINE KINASE"/>
    <property type="match status" value="1"/>
</dbReference>
<dbReference type="PROSITE" id="PS50112">
    <property type="entry name" value="PAS"/>
    <property type="match status" value="1"/>
</dbReference>
<keyword evidence="14" id="KW-1185">Reference proteome</keyword>
<evidence type="ECO:0000313" key="13">
    <source>
        <dbReference type="EMBL" id="CUS96703.1"/>
    </source>
</evidence>
<dbReference type="Proteomes" id="UP000199197">
    <property type="component" value="Unassembled WGS sequence"/>
</dbReference>
<dbReference type="InterPro" id="IPR036097">
    <property type="entry name" value="HisK_dim/P_sf"/>
</dbReference>
<dbReference type="AlphaFoldDB" id="A0A0P1MMS7"/>
<evidence type="ECO:0000259" key="11">
    <source>
        <dbReference type="PROSITE" id="PS50112"/>
    </source>
</evidence>
<feature type="domain" description="PAC" evidence="12">
    <location>
        <begin position="79"/>
        <end position="129"/>
    </location>
</feature>
<dbReference type="PROSITE" id="PS50113">
    <property type="entry name" value="PAC"/>
    <property type="match status" value="1"/>
</dbReference>
<dbReference type="PRINTS" id="PR00344">
    <property type="entry name" value="BCTRLSENSOR"/>
</dbReference>
<evidence type="ECO:0000256" key="6">
    <source>
        <dbReference type="ARBA" id="ARBA00022777"/>
    </source>
</evidence>
<keyword evidence="4" id="KW-0808">Transferase</keyword>
<dbReference type="SUPFAM" id="SSF55874">
    <property type="entry name" value="ATPase domain of HSP90 chaperone/DNA topoisomerase II/histidine kinase"/>
    <property type="match status" value="1"/>
</dbReference>
<dbReference type="InterPro" id="IPR013656">
    <property type="entry name" value="PAS_4"/>
</dbReference>
<keyword evidence="9" id="KW-0175">Coiled coil</keyword>
<dbReference type="PROSITE" id="PS50109">
    <property type="entry name" value="HIS_KIN"/>
    <property type="match status" value="1"/>
</dbReference>
<dbReference type="EC" id="2.7.13.3" evidence="2"/>
<keyword evidence="7" id="KW-0067">ATP-binding</keyword>
<evidence type="ECO:0000256" key="5">
    <source>
        <dbReference type="ARBA" id="ARBA00022741"/>
    </source>
</evidence>
<accession>A0A0P1MMS7</accession>
<dbReference type="EMBL" id="CZVW01000002">
    <property type="protein sequence ID" value="CUS96703.1"/>
    <property type="molecule type" value="Genomic_DNA"/>
</dbReference>
<comment type="catalytic activity">
    <reaction evidence="1">
        <text>ATP + protein L-histidine = ADP + protein N-phospho-L-histidine.</text>
        <dbReference type="EC" id="2.7.13.3"/>
    </reaction>
</comment>
<dbReference type="OrthoDB" id="9815750at2"/>
<organism evidence="13 14">
    <name type="scientific">Candidatus Chryseopegocella kryptomonas</name>
    <dbReference type="NCBI Taxonomy" id="1633643"/>
    <lineage>
        <taxon>Bacteria</taxon>
        <taxon>Pseudomonadati</taxon>
        <taxon>Candidatus Kryptoniota</taxon>
        <taxon>Candidatus Chryseopegocella</taxon>
    </lineage>
</organism>
<dbReference type="GO" id="GO:0005524">
    <property type="term" value="F:ATP binding"/>
    <property type="evidence" value="ECO:0007669"/>
    <property type="project" value="UniProtKB-KW"/>
</dbReference>
<dbReference type="Pfam" id="PF02518">
    <property type="entry name" value="HATPase_c"/>
    <property type="match status" value="1"/>
</dbReference>
<dbReference type="GO" id="GO:0000155">
    <property type="term" value="F:phosphorelay sensor kinase activity"/>
    <property type="evidence" value="ECO:0007669"/>
    <property type="project" value="InterPro"/>
</dbReference>
<evidence type="ECO:0000256" key="2">
    <source>
        <dbReference type="ARBA" id="ARBA00012438"/>
    </source>
</evidence>
<sequence>MPVSNLIQIDILFRILDAIEDGVIFIDRDGRILYMNKAAELYRGIKNEERLGTSVLQCHPGAVHEKVREVLENFKNGVCERRHKIIYANGKYYENLYNVVRSENGEYLGIVLETRDITDKFLLERKLKQLNEELERKVQERTEEIKKAYEQLHKAQEFLIQAEKMTSIGRFVSGLAHEIYNPLDGIQNCIRAVLSDLDDKQQVREYLNLALEGLFKIELLVRRLLDYARPHMFEKEEVNVNDIIDEALSITQFRIKDMNIEVIKNLSDEDLIVVGDGHYLEQVFTNIILNAIDAMEEGGKLEITSAGSEEWIEVSIKDNGCGIPEEIMSKIFEPFFTTKRSGTGLGLYLSYNVVASLGGRIEVKSKVGEGSEFKVILPRKIGIESMYYSKKEVNDYEGYNN</sequence>
<dbReference type="SUPFAM" id="SSF55785">
    <property type="entry name" value="PYP-like sensor domain (PAS domain)"/>
    <property type="match status" value="1"/>
</dbReference>
<dbReference type="CDD" id="cd00082">
    <property type="entry name" value="HisKA"/>
    <property type="match status" value="1"/>
</dbReference>
<proteinExistence type="predicted"/>
<keyword evidence="8" id="KW-0902">Two-component regulatory system</keyword>
<evidence type="ECO:0000256" key="1">
    <source>
        <dbReference type="ARBA" id="ARBA00000085"/>
    </source>
</evidence>
<feature type="domain" description="Histidine kinase" evidence="10">
    <location>
        <begin position="174"/>
        <end position="381"/>
    </location>
</feature>
<evidence type="ECO:0000256" key="4">
    <source>
        <dbReference type="ARBA" id="ARBA00022679"/>
    </source>
</evidence>
<dbReference type="PANTHER" id="PTHR43065:SF46">
    <property type="entry name" value="C4-DICARBOXYLATE TRANSPORT SENSOR PROTEIN DCTB"/>
    <property type="match status" value="1"/>
</dbReference>
<evidence type="ECO:0000313" key="14">
    <source>
        <dbReference type="Proteomes" id="UP000199197"/>
    </source>
</evidence>
<dbReference type="InterPro" id="IPR005467">
    <property type="entry name" value="His_kinase_dom"/>
</dbReference>
<dbReference type="InterPro" id="IPR000700">
    <property type="entry name" value="PAS-assoc_C"/>
</dbReference>
<dbReference type="InterPro" id="IPR035965">
    <property type="entry name" value="PAS-like_dom_sf"/>
</dbReference>
<evidence type="ECO:0000259" key="10">
    <source>
        <dbReference type="PROSITE" id="PS50109"/>
    </source>
</evidence>
<dbReference type="InterPro" id="IPR004358">
    <property type="entry name" value="Sig_transdc_His_kin-like_C"/>
</dbReference>
<dbReference type="Pfam" id="PF00512">
    <property type="entry name" value="HisKA"/>
    <property type="match status" value="1"/>
</dbReference>
<protein>
    <recommendedName>
        <fullName evidence="2">histidine kinase</fullName>
        <ecNumber evidence="2">2.7.13.3</ecNumber>
    </recommendedName>
</protein>
<dbReference type="Pfam" id="PF08448">
    <property type="entry name" value="PAS_4"/>
    <property type="match status" value="1"/>
</dbReference>
<evidence type="ECO:0000256" key="3">
    <source>
        <dbReference type="ARBA" id="ARBA00022553"/>
    </source>
</evidence>
<dbReference type="RefSeq" id="WP_092346992.1">
    <property type="nucleotide sequence ID" value="NZ_CZVW01000002.1"/>
</dbReference>
<dbReference type="NCBIfam" id="TIGR00229">
    <property type="entry name" value="sensory_box"/>
    <property type="match status" value="1"/>
</dbReference>
<evidence type="ECO:0000256" key="7">
    <source>
        <dbReference type="ARBA" id="ARBA00022840"/>
    </source>
</evidence>
<evidence type="ECO:0000256" key="9">
    <source>
        <dbReference type="SAM" id="Coils"/>
    </source>
</evidence>
<keyword evidence="5" id="KW-0547">Nucleotide-binding</keyword>
<feature type="coiled-coil region" evidence="9">
    <location>
        <begin position="120"/>
        <end position="151"/>
    </location>
</feature>
<dbReference type="SMART" id="SM00388">
    <property type="entry name" value="HisKA"/>
    <property type="match status" value="1"/>
</dbReference>
<evidence type="ECO:0000256" key="8">
    <source>
        <dbReference type="ARBA" id="ARBA00023012"/>
    </source>
</evidence>
<dbReference type="InterPro" id="IPR003594">
    <property type="entry name" value="HATPase_dom"/>
</dbReference>
<dbReference type="InterPro" id="IPR000014">
    <property type="entry name" value="PAS"/>
</dbReference>
<dbReference type="SUPFAM" id="SSF47384">
    <property type="entry name" value="Homodimeric domain of signal transducing histidine kinase"/>
    <property type="match status" value="1"/>
</dbReference>
<feature type="domain" description="PAS" evidence="11">
    <location>
        <begin position="8"/>
        <end position="56"/>
    </location>
</feature>
<dbReference type="InterPro" id="IPR036890">
    <property type="entry name" value="HATPase_C_sf"/>
</dbReference>
<dbReference type="SMART" id="SM00091">
    <property type="entry name" value="PAS"/>
    <property type="match status" value="1"/>
</dbReference>
<keyword evidence="3" id="KW-0597">Phosphoprotein</keyword>